<feature type="domain" description="Ketoreductase" evidence="4">
    <location>
        <begin position="4"/>
        <end position="191"/>
    </location>
</feature>
<dbReference type="Gene3D" id="3.40.50.720">
    <property type="entry name" value="NAD(P)-binding Rossmann-like Domain"/>
    <property type="match status" value="1"/>
</dbReference>
<comment type="similarity">
    <text evidence="1 3">Belongs to the short-chain dehydrogenases/reductases (SDR) family.</text>
</comment>
<organism evidence="5 6">
    <name type="scientific">Actinokineospora diospyrosa</name>
    <dbReference type="NCBI Taxonomy" id="103728"/>
    <lineage>
        <taxon>Bacteria</taxon>
        <taxon>Bacillati</taxon>
        <taxon>Actinomycetota</taxon>
        <taxon>Actinomycetes</taxon>
        <taxon>Pseudonocardiales</taxon>
        <taxon>Pseudonocardiaceae</taxon>
        <taxon>Actinokineospora</taxon>
    </lineage>
</organism>
<dbReference type="PRINTS" id="PR00081">
    <property type="entry name" value="GDHRDH"/>
</dbReference>
<evidence type="ECO:0000259" key="4">
    <source>
        <dbReference type="SMART" id="SM00822"/>
    </source>
</evidence>
<evidence type="ECO:0000256" key="2">
    <source>
        <dbReference type="ARBA" id="ARBA00023002"/>
    </source>
</evidence>
<comment type="caution">
    <text evidence="5">The sequence shown here is derived from an EMBL/GenBank/DDBJ whole genome shotgun (WGS) entry which is preliminary data.</text>
</comment>
<evidence type="ECO:0000256" key="3">
    <source>
        <dbReference type="RuleBase" id="RU000363"/>
    </source>
</evidence>
<accession>A0ABT1IAJ5</accession>
<dbReference type="NCBIfam" id="NF006099">
    <property type="entry name" value="PRK08251.1"/>
    <property type="match status" value="1"/>
</dbReference>
<dbReference type="SMART" id="SM00822">
    <property type="entry name" value="PKS_KR"/>
    <property type="match status" value="1"/>
</dbReference>
<dbReference type="Proteomes" id="UP001205185">
    <property type="component" value="Unassembled WGS sequence"/>
</dbReference>
<dbReference type="Pfam" id="PF00106">
    <property type="entry name" value="adh_short"/>
    <property type="match status" value="1"/>
</dbReference>
<keyword evidence="6" id="KW-1185">Reference proteome</keyword>
<dbReference type="RefSeq" id="WP_301318967.1">
    <property type="nucleotide sequence ID" value="NZ_BAAAVB010000012.1"/>
</dbReference>
<evidence type="ECO:0000313" key="5">
    <source>
        <dbReference type="EMBL" id="MCP2269649.1"/>
    </source>
</evidence>
<dbReference type="InterPro" id="IPR002347">
    <property type="entry name" value="SDR_fam"/>
</dbReference>
<protein>
    <recommendedName>
        <fullName evidence="4">Ketoreductase domain-containing protein</fullName>
    </recommendedName>
</protein>
<evidence type="ECO:0000313" key="6">
    <source>
        <dbReference type="Proteomes" id="UP001205185"/>
    </source>
</evidence>
<dbReference type="PANTHER" id="PTHR44196">
    <property type="entry name" value="DEHYDROGENASE/REDUCTASE SDR FAMILY MEMBER 7B"/>
    <property type="match status" value="1"/>
</dbReference>
<evidence type="ECO:0000256" key="1">
    <source>
        <dbReference type="ARBA" id="ARBA00006484"/>
    </source>
</evidence>
<keyword evidence="2" id="KW-0560">Oxidoreductase</keyword>
<dbReference type="PANTHER" id="PTHR44196:SF1">
    <property type="entry name" value="DEHYDROGENASE_REDUCTASE SDR FAMILY MEMBER 7B"/>
    <property type="match status" value="1"/>
</dbReference>
<sequence length="249" mass="26791">MTRKNILITGASSGLGAEMARQFAAKGRTLVLAARRTDRLAELRQELRTANPGCTVLVKALDVTDHDAVFRVFAEARAEVGTLDRVVVNAGLGKGQPLGTGYFHANRQTAETNFVAALAQCEAALTAFREQDAGHLVVVSSMSAMRGMPRNLSTYAASKAGVAALAEGIRADTLRTPIKVTTLFPGYIRSEMNERVRKTPLLVDTATGVRAMVRAIEREVATACVPGWPWTVLGFAMRNLPLRVVARLS</sequence>
<dbReference type="EMBL" id="JAMTCO010000005">
    <property type="protein sequence ID" value="MCP2269649.1"/>
    <property type="molecule type" value="Genomic_DNA"/>
</dbReference>
<dbReference type="PRINTS" id="PR00080">
    <property type="entry name" value="SDRFAMILY"/>
</dbReference>
<reference evidence="5 6" key="1">
    <citation type="submission" date="2022-06" db="EMBL/GenBank/DDBJ databases">
        <title>Genomic Encyclopedia of Archaeal and Bacterial Type Strains, Phase II (KMG-II): from individual species to whole genera.</title>
        <authorList>
            <person name="Goeker M."/>
        </authorList>
    </citation>
    <scope>NUCLEOTIDE SEQUENCE [LARGE SCALE GENOMIC DNA]</scope>
    <source>
        <strain evidence="5 6">DSM 44255</strain>
    </source>
</reference>
<gene>
    <name evidence="5" type="ORF">LV75_002138</name>
</gene>
<proteinExistence type="inferred from homology"/>
<name>A0ABT1IAJ5_9PSEU</name>
<dbReference type="InterPro" id="IPR036291">
    <property type="entry name" value="NAD(P)-bd_dom_sf"/>
</dbReference>
<dbReference type="InterPro" id="IPR057326">
    <property type="entry name" value="KR_dom"/>
</dbReference>
<dbReference type="SUPFAM" id="SSF51735">
    <property type="entry name" value="NAD(P)-binding Rossmann-fold domains"/>
    <property type="match status" value="1"/>
</dbReference>